<dbReference type="PRINTS" id="PR00625">
    <property type="entry name" value="JDOMAIN"/>
</dbReference>
<name>A9NKA6_PICSI</name>
<reference evidence="2" key="1">
    <citation type="journal article" date="2008" name="BMC Genomics">
        <title>A conifer genomics resource of 200,000 spruce (Picea spp.) ESTs and 6,464 high-quality, sequence-finished full-length cDNAs for Sitka spruce (Picea sitchensis).</title>
        <authorList>
            <person name="Ralph S.G."/>
            <person name="Chun H.J."/>
            <person name="Kolosova N."/>
            <person name="Cooper D."/>
            <person name="Oddy C."/>
            <person name="Ritland C.E."/>
            <person name="Kirkpatrick R."/>
            <person name="Moore R."/>
            <person name="Barber S."/>
            <person name="Holt R.A."/>
            <person name="Jones S.J."/>
            <person name="Marra M.A."/>
            <person name="Douglas C.J."/>
            <person name="Ritland K."/>
            <person name="Bohlmann J."/>
        </authorList>
    </citation>
    <scope>NUCLEOTIDE SEQUENCE</scope>
    <source>
        <tissue evidence="2">Green portion of the leader tissue</tissue>
    </source>
</reference>
<organism evidence="2">
    <name type="scientific">Picea sitchensis</name>
    <name type="common">Sitka spruce</name>
    <name type="synonym">Pinus sitchensis</name>
    <dbReference type="NCBI Taxonomy" id="3332"/>
    <lineage>
        <taxon>Eukaryota</taxon>
        <taxon>Viridiplantae</taxon>
        <taxon>Streptophyta</taxon>
        <taxon>Embryophyta</taxon>
        <taxon>Tracheophyta</taxon>
        <taxon>Spermatophyta</taxon>
        <taxon>Pinopsida</taxon>
        <taxon>Pinidae</taxon>
        <taxon>Conifers I</taxon>
        <taxon>Pinales</taxon>
        <taxon>Pinaceae</taxon>
        <taxon>Picea</taxon>
    </lineage>
</organism>
<dbReference type="InterPro" id="IPR036869">
    <property type="entry name" value="J_dom_sf"/>
</dbReference>
<feature type="domain" description="J" evidence="1">
    <location>
        <begin position="124"/>
        <end position="191"/>
    </location>
</feature>
<sequence length="238" mass="27171">MARFSVLPSARSELCGRLGLESQLRVRDGKDLNRGKALLLRARYSVMPNARSELCGRLALEPQFRVCGGKDLSRSLALHLMFQLRIPRSVRIIGNSGRCVAQAAACEQAEDKHFVTNGGLQNCTLYDFLGLPRDASQKHIKDAYRRSAKIWHPDIAMKGELAKNTEEFLKIHDAYIILSDPETRAKYDERLRLQSLQGRRLNNRFPGISSFDRRSNGNCHTEYGFATSWRNWETDQCW</sequence>
<proteinExistence type="evidence at transcript level"/>
<protein>
    <recommendedName>
        <fullName evidence="1">J domain-containing protein</fullName>
    </recommendedName>
</protein>
<dbReference type="InterPro" id="IPR001623">
    <property type="entry name" value="DnaJ_domain"/>
</dbReference>
<dbReference type="EMBL" id="EF081682">
    <property type="protein sequence ID" value="ABK21067.1"/>
    <property type="molecule type" value="mRNA"/>
</dbReference>
<dbReference type="CDD" id="cd06257">
    <property type="entry name" value="DnaJ"/>
    <property type="match status" value="1"/>
</dbReference>
<dbReference type="Gene3D" id="1.10.287.110">
    <property type="entry name" value="DnaJ domain"/>
    <property type="match status" value="1"/>
</dbReference>
<dbReference type="SUPFAM" id="SSF46565">
    <property type="entry name" value="Chaperone J-domain"/>
    <property type="match status" value="1"/>
</dbReference>
<evidence type="ECO:0000313" key="2">
    <source>
        <dbReference type="EMBL" id="ABK21067.1"/>
    </source>
</evidence>
<dbReference type="AlphaFoldDB" id="A9NKA6"/>
<dbReference type="SMART" id="SM00271">
    <property type="entry name" value="DnaJ"/>
    <property type="match status" value="1"/>
</dbReference>
<dbReference type="PANTHER" id="PTHR45432">
    <property type="entry name" value="CHAPERONE PROTEIN DNAJ 11, CHLOROPLASTIC-LIKE"/>
    <property type="match status" value="1"/>
</dbReference>
<dbReference type="PROSITE" id="PS50076">
    <property type="entry name" value="DNAJ_2"/>
    <property type="match status" value="1"/>
</dbReference>
<dbReference type="PANTHER" id="PTHR45432:SF2">
    <property type="entry name" value="CHAPERONE PROTEIN DNAJ 11, CHLOROPLASTIC"/>
    <property type="match status" value="1"/>
</dbReference>
<accession>A9NKA6</accession>
<dbReference type="Pfam" id="PF00226">
    <property type="entry name" value="DnaJ"/>
    <property type="match status" value="1"/>
</dbReference>
<evidence type="ECO:0000259" key="1">
    <source>
        <dbReference type="PROSITE" id="PS50076"/>
    </source>
</evidence>